<evidence type="ECO:0000259" key="1">
    <source>
        <dbReference type="PROSITE" id="PS50943"/>
    </source>
</evidence>
<evidence type="ECO:0000313" key="3">
    <source>
        <dbReference type="Proteomes" id="UP000509597"/>
    </source>
</evidence>
<dbReference type="AlphaFoldDB" id="A0A7H9BLV7"/>
<keyword evidence="3" id="KW-1185">Reference proteome</keyword>
<evidence type="ECO:0000313" key="2">
    <source>
        <dbReference type="EMBL" id="QLG89595.1"/>
    </source>
</evidence>
<dbReference type="InterPro" id="IPR010982">
    <property type="entry name" value="Lambda_DNA-bd_dom_sf"/>
</dbReference>
<name>A0A7H9BLV7_9NEIS</name>
<accession>A0A7H9BLV7</accession>
<organism evidence="2 3">
    <name type="scientific">Chitinibacter bivalviorum</name>
    <dbReference type="NCBI Taxonomy" id="2739434"/>
    <lineage>
        <taxon>Bacteria</taxon>
        <taxon>Pseudomonadati</taxon>
        <taxon>Pseudomonadota</taxon>
        <taxon>Betaproteobacteria</taxon>
        <taxon>Neisseriales</taxon>
        <taxon>Chitinibacteraceae</taxon>
        <taxon>Chitinibacter</taxon>
    </lineage>
</organism>
<gene>
    <name evidence="2" type="ORF">HQ393_15810</name>
</gene>
<dbReference type="CDD" id="cd00093">
    <property type="entry name" value="HTH_XRE"/>
    <property type="match status" value="1"/>
</dbReference>
<dbReference type="InterPro" id="IPR001387">
    <property type="entry name" value="Cro/C1-type_HTH"/>
</dbReference>
<dbReference type="RefSeq" id="WP_179356457.1">
    <property type="nucleotide sequence ID" value="NZ_CP058627.1"/>
</dbReference>
<dbReference type="KEGG" id="chiz:HQ393_15810"/>
<dbReference type="SUPFAM" id="SSF47413">
    <property type="entry name" value="lambda repressor-like DNA-binding domains"/>
    <property type="match status" value="1"/>
</dbReference>
<sequence>MIWVCPNYCPPRGSNFNRREHERRIKISDLARDTGINRGTLTRLYHETAERIELEVIDALCTYFSCSISDLLEHVPEAVPNSEKTE</sequence>
<protein>
    <submittedName>
        <fullName evidence="2">Helix-turn-helix transcriptional regulator</fullName>
    </submittedName>
</protein>
<dbReference type="Proteomes" id="UP000509597">
    <property type="component" value="Chromosome"/>
</dbReference>
<dbReference type="Gene3D" id="1.10.260.40">
    <property type="entry name" value="lambda repressor-like DNA-binding domains"/>
    <property type="match status" value="1"/>
</dbReference>
<dbReference type="Pfam" id="PF13443">
    <property type="entry name" value="HTH_26"/>
    <property type="match status" value="1"/>
</dbReference>
<dbReference type="EMBL" id="CP058627">
    <property type="protein sequence ID" value="QLG89595.1"/>
    <property type="molecule type" value="Genomic_DNA"/>
</dbReference>
<reference evidence="2 3" key="1">
    <citation type="submission" date="2020-07" db="EMBL/GenBank/DDBJ databases">
        <title>Complete genome sequence of Chitinibacter sp. 2T18.</title>
        <authorList>
            <person name="Bae J.-W."/>
            <person name="Choi J.-W."/>
        </authorList>
    </citation>
    <scope>NUCLEOTIDE SEQUENCE [LARGE SCALE GENOMIC DNA]</scope>
    <source>
        <strain evidence="2 3">2T18</strain>
    </source>
</reference>
<dbReference type="GO" id="GO:0003677">
    <property type="term" value="F:DNA binding"/>
    <property type="evidence" value="ECO:0007669"/>
    <property type="project" value="InterPro"/>
</dbReference>
<proteinExistence type="predicted"/>
<dbReference type="PROSITE" id="PS50943">
    <property type="entry name" value="HTH_CROC1"/>
    <property type="match status" value="1"/>
</dbReference>
<feature type="domain" description="HTH cro/C1-type" evidence="1">
    <location>
        <begin position="22"/>
        <end position="71"/>
    </location>
</feature>